<proteinExistence type="predicted"/>
<evidence type="ECO:0000313" key="2">
    <source>
        <dbReference type="Proteomes" id="UP001597357"/>
    </source>
</evidence>
<reference evidence="2" key="1">
    <citation type="journal article" date="2019" name="Int. J. Syst. Evol. Microbiol.">
        <title>The Global Catalogue of Microorganisms (GCM) 10K type strain sequencing project: providing services to taxonomists for standard genome sequencing and annotation.</title>
        <authorList>
            <consortium name="The Broad Institute Genomics Platform"/>
            <consortium name="The Broad Institute Genome Sequencing Center for Infectious Disease"/>
            <person name="Wu L."/>
            <person name="Ma J."/>
        </authorList>
    </citation>
    <scope>NUCLEOTIDE SEQUENCE [LARGE SCALE GENOMIC DNA]</scope>
    <source>
        <strain evidence="2">KCTC 42255</strain>
    </source>
</reference>
<gene>
    <name evidence="1" type="ORF">ACFSQ0_06430</name>
</gene>
<comment type="caution">
    <text evidence="1">The sequence shown here is derived from an EMBL/GenBank/DDBJ whole genome shotgun (WGS) entry which is preliminary data.</text>
</comment>
<evidence type="ECO:0008006" key="3">
    <source>
        <dbReference type="Google" id="ProtNLM"/>
    </source>
</evidence>
<evidence type="ECO:0000313" key="1">
    <source>
        <dbReference type="EMBL" id="MFD2697623.1"/>
    </source>
</evidence>
<dbReference type="EMBL" id="JBHULZ010000026">
    <property type="protein sequence ID" value="MFD2697623.1"/>
    <property type="molecule type" value="Genomic_DNA"/>
</dbReference>
<dbReference type="Proteomes" id="UP001597357">
    <property type="component" value="Unassembled WGS sequence"/>
</dbReference>
<dbReference type="RefSeq" id="WP_379045818.1">
    <property type="nucleotide sequence ID" value="NZ_JBHULZ010000026.1"/>
</dbReference>
<organism evidence="1 2">
    <name type="scientific">Mesonia sediminis</name>
    <dbReference type="NCBI Taxonomy" id="1703946"/>
    <lineage>
        <taxon>Bacteria</taxon>
        <taxon>Pseudomonadati</taxon>
        <taxon>Bacteroidota</taxon>
        <taxon>Flavobacteriia</taxon>
        <taxon>Flavobacteriales</taxon>
        <taxon>Flavobacteriaceae</taxon>
        <taxon>Mesonia</taxon>
    </lineage>
</organism>
<protein>
    <recommendedName>
        <fullName evidence="3">DUF4932 domain-containing protein</fullName>
    </recommendedName>
</protein>
<accession>A0ABW5SCZ1</accession>
<keyword evidence="2" id="KW-1185">Reference proteome</keyword>
<sequence length="427" mass="48202">MLAHTHTHTHTHTPGHRFKAGVEFPLSIEKWAVSTGTEPGNLIIYTEPVDANEPITDPCDRILMGILADEYSPQHISDFLGISLADLNYLMKQEHLQFFINSISLLYESSFSTNAINHFHEALQDYKDSQNPITDLEFVYSSFDDMLEKDAQKQNVIDFLVQNNYSDEAFAFLREAMPALQDNDGDGQSDAEVDWEDSLIYILPECLDNIVLDLILSSNGKFSKVMDKFVGHSTVPKNFNWSIIAENANGLTDANASTNPTVKHGSFVETRIYYDNIQKGTDISVARTIIHEGFHAYLVFVYRYQNIDKSYKSLLDEYGSNYNNNANDTHHAFFILENIISEIALALKEFGQKQGYNLSNQFYSDMAWGGLTHIKDPSNTNNYILNPIFKEAVPNQTDQQRILNTLSAEQLSQTVNGIAPKGVQVCP</sequence>
<name>A0ABW5SCZ1_9FLAO</name>